<dbReference type="InterPro" id="IPR050536">
    <property type="entry name" value="DtxR_MntR_Metal-Reg"/>
</dbReference>
<dbReference type="GO" id="GO:0046914">
    <property type="term" value="F:transition metal ion binding"/>
    <property type="evidence" value="ECO:0007669"/>
    <property type="project" value="InterPro"/>
</dbReference>
<dbReference type="InterPro" id="IPR036390">
    <property type="entry name" value="WH_DNA-bd_sf"/>
</dbReference>
<dbReference type="Pfam" id="PF01325">
    <property type="entry name" value="Fe_dep_repress"/>
    <property type="match status" value="1"/>
</dbReference>
<comment type="caution">
    <text evidence="6">The sequence shown here is derived from an EMBL/GenBank/DDBJ whole genome shotgun (WGS) entry which is preliminary data.</text>
</comment>
<dbReference type="GO" id="GO:0003677">
    <property type="term" value="F:DNA binding"/>
    <property type="evidence" value="ECO:0007669"/>
    <property type="project" value="UniProtKB-KW"/>
</dbReference>
<dbReference type="AlphaFoldDB" id="A0A415E7X6"/>
<dbReference type="Gene3D" id="1.10.10.10">
    <property type="entry name" value="Winged helix-like DNA-binding domain superfamily/Winged helix DNA-binding domain"/>
    <property type="match status" value="1"/>
</dbReference>
<keyword evidence="4" id="KW-0804">Transcription</keyword>
<keyword evidence="7" id="KW-1185">Reference proteome</keyword>
<dbReference type="PANTHER" id="PTHR33238:SF7">
    <property type="entry name" value="IRON-DEPENDENT TRANSCRIPTIONAL REGULATOR"/>
    <property type="match status" value="1"/>
</dbReference>
<dbReference type="InterPro" id="IPR001367">
    <property type="entry name" value="Fe_dep_repressor"/>
</dbReference>
<dbReference type="InterPro" id="IPR036421">
    <property type="entry name" value="Fe_dep_repressor_sf"/>
</dbReference>
<gene>
    <name evidence="6" type="ORF">DW099_04370</name>
</gene>
<dbReference type="InterPro" id="IPR022689">
    <property type="entry name" value="Iron_dep_repressor"/>
</dbReference>
<name>A0A415E7X6_9FIRM</name>
<dbReference type="InterPro" id="IPR036388">
    <property type="entry name" value="WH-like_DNA-bd_sf"/>
</dbReference>
<dbReference type="SMART" id="SM00529">
    <property type="entry name" value="HTH_DTXR"/>
    <property type="match status" value="1"/>
</dbReference>
<dbReference type="GO" id="GO:0046983">
    <property type="term" value="F:protein dimerization activity"/>
    <property type="evidence" value="ECO:0007669"/>
    <property type="project" value="InterPro"/>
</dbReference>
<evidence type="ECO:0000256" key="2">
    <source>
        <dbReference type="ARBA" id="ARBA00023015"/>
    </source>
</evidence>
<dbReference type="SUPFAM" id="SSF46785">
    <property type="entry name" value="Winged helix' DNA-binding domain"/>
    <property type="match status" value="1"/>
</dbReference>
<evidence type="ECO:0000256" key="4">
    <source>
        <dbReference type="ARBA" id="ARBA00023163"/>
    </source>
</evidence>
<dbReference type="GeneID" id="83005472"/>
<dbReference type="PANTHER" id="PTHR33238">
    <property type="entry name" value="IRON (METAL) DEPENDENT REPRESSOR, DTXR FAMILY"/>
    <property type="match status" value="1"/>
</dbReference>
<proteinExistence type="inferred from homology"/>
<dbReference type="OrthoDB" id="9794394at2"/>
<keyword evidence="2" id="KW-0805">Transcription regulation</keyword>
<dbReference type="RefSeq" id="WP_067540686.1">
    <property type="nucleotide sequence ID" value="NZ_AP025567.1"/>
</dbReference>
<dbReference type="SUPFAM" id="SSF47979">
    <property type="entry name" value="Iron-dependent repressor protein, dimerization domain"/>
    <property type="match status" value="1"/>
</dbReference>
<comment type="similarity">
    <text evidence="1">Belongs to the DtxR/MntR family.</text>
</comment>
<dbReference type="Proteomes" id="UP000284841">
    <property type="component" value="Unassembled WGS sequence"/>
</dbReference>
<keyword evidence="3" id="KW-0238">DNA-binding</keyword>
<evidence type="ECO:0000313" key="7">
    <source>
        <dbReference type="Proteomes" id="UP000284841"/>
    </source>
</evidence>
<evidence type="ECO:0000313" key="6">
    <source>
        <dbReference type="EMBL" id="RHJ89804.1"/>
    </source>
</evidence>
<evidence type="ECO:0000256" key="1">
    <source>
        <dbReference type="ARBA" id="ARBA00007871"/>
    </source>
</evidence>
<dbReference type="GO" id="GO:0003700">
    <property type="term" value="F:DNA-binding transcription factor activity"/>
    <property type="evidence" value="ECO:0007669"/>
    <property type="project" value="InterPro"/>
</dbReference>
<evidence type="ECO:0000256" key="3">
    <source>
        <dbReference type="ARBA" id="ARBA00023125"/>
    </source>
</evidence>
<dbReference type="Pfam" id="PF02742">
    <property type="entry name" value="Fe_dep_repr_C"/>
    <property type="match status" value="1"/>
</dbReference>
<dbReference type="STRING" id="1776384.GCA_900086585_03162"/>
<evidence type="ECO:0000259" key="5">
    <source>
        <dbReference type="PROSITE" id="PS50944"/>
    </source>
</evidence>
<dbReference type="Gene3D" id="1.10.60.10">
    <property type="entry name" value="Iron dependent repressor, metal binding and dimerisation domain"/>
    <property type="match status" value="1"/>
</dbReference>
<dbReference type="InterPro" id="IPR022687">
    <property type="entry name" value="HTH_DTXR"/>
</dbReference>
<dbReference type="PROSITE" id="PS50944">
    <property type="entry name" value="HTH_DTXR"/>
    <property type="match status" value="1"/>
</dbReference>
<sequence length="123" mass="13668">MKIQQSAEDYFETIYILKKRNGSVRAIDIATELGFSKPTVSVAMKKFRENGFITVDEAGQIELTAEGRAIAEKTYDKHNVIAEALIALGVDRDTAFEDSCKIEHCLSDESFSAIKAYLASIKK</sequence>
<organism evidence="6 7">
    <name type="scientific">Emergencia timonensis</name>
    <dbReference type="NCBI Taxonomy" id="1776384"/>
    <lineage>
        <taxon>Bacteria</taxon>
        <taxon>Bacillati</taxon>
        <taxon>Bacillota</taxon>
        <taxon>Clostridia</taxon>
        <taxon>Peptostreptococcales</taxon>
        <taxon>Anaerovoracaceae</taxon>
        <taxon>Emergencia</taxon>
    </lineage>
</organism>
<reference evidence="6 7" key="1">
    <citation type="submission" date="2018-08" db="EMBL/GenBank/DDBJ databases">
        <title>A genome reference for cultivated species of the human gut microbiota.</title>
        <authorList>
            <person name="Zou Y."/>
            <person name="Xue W."/>
            <person name="Luo G."/>
        </authorList>
    </citation>
    <scope>NUCLEOTIDE SEQUENCE [LARGE SCALE GENOMIC DNA]</scope>
    <source>
        <strain evidence="6 7">AM07-24</strain>
    </source>
</reference>
<feature type="domain" description="HTH dtxR-type" evidence="5">
    <location>
        <begin position="1"/>
        <end position="64"/>
    </location>
</feature>
<accession>A0A415E7X6</accession>
<protein>
    <submittedName>
        <fullName evidence="6">Metal-dependent transcriptional regulator</fullName>
    </submittedName>
</protein>
<dbReference type="EMBL" id="QRMS01000001">
    <property type="protein sequence ID" value="RHJ89804.1"/>
    <property type="molecule type" value="Genomic_DNA"/>
</dbReference>